<proteinExistence type="predicted"/>
<sequence length="57" mass="6287">MARCRTSDDATHKRSSSIAPPVAFIFSVLIFVAGAIFTLDHERCVRACVVTQLDIYS</sequence>
<feature type="transmembrane region" description="Helical" evidence="1">
    <location>
        <begin position="21"/>
        <end position="39"/>
    </location>
</feature>
<name>A0A0A8YRE8_ARUDO</name>
<dbReference type="EMBL" id="GBRH01268894">
    <property type="protein sequence ID" value="JAD29001.1"/>
    <property type="molecule type" value="Transcribed_RNA"/>
</dbReference>
<reference evidence="2" key="1">
    <citation type="submission" date="2014-09" db="EMBL/GenBank/DDBJ databases">
        <authorList>
            <person name="Magalhaes I.L.F."/>
            <person name="Oliveira U."/>
            <person name="Santos F.R."/>
            <person name="Vidigal T.H.D.A."/>
            <person name="Brescovit A.D."/>
            <person name="Santos A.J."/>
        </authorList>
    </citation>
    <scope>NUCLEOTIDE SEQUENCE</scope>
    <source>
        <tissue evidence="2">Shoot tissue taken approximately 20 cm above the soil surface</tissue>
    </source>
</reference>
<keyword evidence="1" id="KW-1133">Transmembrane helix</keyword>
<dbReference type="AlphaFoldDB" id="A0A0A8YRE8"/>
<accession>A0A0A8YRE8</accession>
<evidence type="ECO:0000256" key="1">
    <source>
        <dbReference type="SAM" id="Phobius"/>
    </source>
</evidence>
<keyword evidence="1" id="KW-0472">Membrane</keyword>
<reference evidence="2" key="2">
    <citation type="journal article" date="2015" name="Data Brief">
        <title>Shoot transcriptome of the giant reed, Arundo donax.</title>
        <authorList>
            <person name="Barrero R.A."/>
            <person name="Guerrero F.D."/>
            <person name="Moolhuijzen P."/>
            <person name="Goolsby J.A."/>
            <person name="Tidwell J."/>
            <person name="Bellgard S.E."/>
            <person name="Bellgard M.I."/>
        </authorList>
    </citation>
    <scope>NUCLEOTIDE SEQUENCE</scope>
    <source>
        <tissue evidence="2">Shoot tissue taken approximately 20 cm above the soil surface</tissue>
    </source>
</reference>
<protein>
    <submittedName>
        <fullName evidence="2">Uncharacterized protein</fullName>
    </submittedName>
</protein>
<evidence type="ECO:0000313" key="2">
    <source>
        <dbReference type="EMBL" id="JAD29001.1"/>
    </source>
</evidence>
<organism evidence="2">
    <name type="scientific">Arundo donax</name>
    <name type="common">Giant reed</name>
    <name type="synonym">Donax arundinaceus</name>
    <dbReference type="NCBI Taxonomy" id="35708"/>
    <lineage>
        <taxon>Eukaryota</taxon>
        <taxon>Viridiplantae</taxon>
        <taxon>Streptophyta</taxon>
        <taxon>Embryophyta</taxon>
        <taxon>Tracheophyta</taxon>
        <taxon>Spermatophyta</taxon>
        <taxon>Magnoliopsida</taxon>
        <taxon>Liliopsida</taxon>
        <taxon>Poales</taxon>
        <taxon>Poaceae</taxon>
        <taxon>PACMAD clade</taxon>
        <taxon>Arundinoideae</taxon>
        <taxon>Arundineae</taxon>
        <taxon>Arundo</taxon>
    </lineage>
</organism>
<keyword evidence="1" id="KW-0812">Transmembrane</keyword>